<organism evidence="1 2">
    <name type="scientific">Cupriavidus basilensis</name>
    <dbReference type="NCBI Taxonomy" id="68895"/>
    <lineage>
        <taxon>Bacteria</taxon>
        <taxon>Pseudomonadati</taxon>
        <taxon>Pseudomonadota</taxon>
        <taxon>Betaproteobacteria</taxon>
        <taxon>Burkholderiales</taxon>
        <taxon>Burkholderiaceae</taxon>
        <taxon>Cupriavidus</taxon>
    </lineage>
</organism>
<dbReference type="EMBL" id="CP010537">
    <property type="protein sequence ID" value="AJG22145.1"/>
    <property type="molecule type" value="Genomic_DNA"/>
</dbReference>
<reference evidence="1 2" key="1">
    <citation type="journal article" date="2015" name="Genome Announc.">
        <title>Complete Genome Sequence of Cupriavidus basilensis 4G11, Isolated from the Oak Ridge Field Research Center Site.</title>
        <authorList>
            <person name="Ray J."/>
            <person name="Waters R.J."/>
            <person name="Skerker J.M."/>
            <person name="Kuehl J.V."/>
            <person name="Price M.N."/>
            <person name="Huang J."/>
            <person name="Chakraborty R."/>
            <person name="Arkin A.P."/>
            <person name="Deutschbauer A."/>
        </authorList>
    </citation>
    <scope>NUCLEOTIDE SEQUENCE [LARGE SCALE GENOMIC DNA]</scope>
    <source>
        <strain evidence="1">4G11</strain>
    </source>
</reference>
<dbReference type="EC" id="1.3.1.9" evidence="1"/>
<evidence type="ECO:0000313" key="1">
    <source>
        <dbReference type="EMBL" id="AJG22145.1"/>
    </source>
</evidence>
<dbReference type="GO" id="GO:0004318">
    <property type="term" value="F:enoyl-[acyl-carrier-protein] reductase (NADH) activity"/>
    <property type="evidence" value="ECO:0007669"/>
    <property type="project" value="UniProtKB-EC"/>
</dbReference>
<dbReference type="RefSeq" id="WP_158408298.1">
    <property type="nucleotide sequence ID" value="NZ_CP010537.1"/>
</dbReference>
<keyword evidence="2" id="KW-1185">Reference proteome</keyword>
<dbReference type="KEGG" id="cbw:RR42_s0552"/>
<dbReference type="OrthoDB" id="9778912at2"/>
<dbReference type="Proteomes" id="UP000031843">
    <property type="component" value="Chromosome secondary"/>
</dbReference>
<accession>A0A0C4YHS7</accession>
<dbReference type="STRING" id="68895.RR42_s0552"/>
<sequence>MDDFNAAAAAAGRWDLHSNPSGVGGGLLTKAKPAREIVAHLVKSASESISRLAGSI</sequence>
<keyword evidence="1" id="KW-0560">Oxidoreductase</keyword>
<name>A0A0C4YHS7_9BURK</name>
<dbReference type="AlphaFoldDB" id="A0A0C4YHS7"/>
<protein>
    <submittedName>
        <fullName evidence="1">Enoyl-[acyl-carrier-protein] reductase [FMN]</fullName>
        <ecNumber evidence="1">1.3.1.9</ecNumber>
    </submittedName>
</protein>
<proteinExistence type="predicted"/>
<evidence type="ECO:0000313" key="2">
    <source>
        <dbReference type="Proteomes" id="UP000031843"/>
    </source>
</evidence>
<gene>
    <name evidence="1" type="ORF">RR42_s0552</name>
</gene>